<dbReference type="SUPFAM" id="SSF75304">
    <property type="entry name" value="Amidase signature (AS) enzymes"/>
    <property type="match status" value="1"/>
</dbReference>
<feature type="domain" description="Amidase" evidence="1">
    <location>
        <begin position="177"/>
        <end position="355"/>
    </location>
</feature>
<dbReference type="Pfam" id="PF01425">
    <property type="entry name" value="Amidase"/>
    <property type="match status" value="1"/>
</dbReference>
<dbReference type="EMBL" id="JAGPXC010000001">
    <property type="protein sequence ID" value="KAH6658971.1"/>
    <property type="molecule type" value="Genomic_DNA"/>
</dbReference>
<organism evidence="3 4">
    <name type="scientific">Truncatella angustata</name>
    <dbReference type="NCBI Taxonomy" id="152316"/>
    <lineage>
        <taxon>Eukaryota</taxon>
        <taxon>Fungi</taxon>
        <taxon>Dikarya</taxon>
        <taxon>Ascomycota</taxon>
        <taxon>Pezizomycotina</taxon>
        <taxon>Sordariomycetes</taxon>
        <taxon>Xylariomycetidae</taxon>
        <taxon>Amphisphaeriales</taxon>
        <taxon>Sporocadaceae</taxon>
        <taxon>Truncatella</taxon>
    </lineage>
</organism>
<dbReference type="RefSeq" id="XP_045963102.1">
    <property type="nucleotide sequence ID" value="XM_046095965.1"/>
</dbReference>
<dbReference type="GeneID" id="70124858"/>
<gene>
    <name evidence="3" type="ORF">BKA67DRAFT_2842</name>
</gene>
<dbReference type="InterPro" id="IPR023631">
    <property type="entry name" value="Amidase_dom"/>
</dbReference>
<reference evidence="3" key="1">
    <citation type="journal article" date="2021" name="Nat. Commun.">
        <title>Genetic determinants of endophytism in the Arabidopsis root mycobiome.</title>
        <authorList>
            <person name="Mesny F."/>
            <person name="Miyauchi S."/>
            <person name="Thiergart T."/>
            <person name="Pickel B."/>
            <person name="Atanasova L."/>
            <person name="Karlsson M."/>
            <person name="Huettel B."/>
            <person name="Barry K.W."/>
            <person name="Haridas S."/>
            <person name="Chen C."/>
            <person name="Bauer D."/>
            <person name="Andreopoulos W."/>
            <person name="Pangilinan J."/>
            <person name="LaButti K."/>
            <person name="Riley R."/>
            <person name="Lipzen A."/>
            <person name="Clum A."/>
            <person name="Drula E."/>
            <person name="Henrissat B."/>
            <person name="Kohler A."/>
            <person name="Grigoriev I.V."/>
            <person name="Martin F.M."/>
            <person name="Hacquard S."/>
        </authorList>
    </citation>
    <scope>NUCLEOTIDE SEQUENCE</scope>
    <source>
        <strain evidence="3">MPI-SDFR-AT-0073</strain>
    </source>
</reference>
<protein>
    <submittedName>
        <fullName evidence="3">Amidase signature domain-containing protein</fullName>
    </submittedName>
</protein>
<dbReference type="OrthoDB" id="5423360at2759"/>
<evidence type="ECO:0000313" key="3">
    <source>
        <dbReference type="EMBL" id="KAH6658971.1"/>
    </source>
</evidence>
<feature type="domain" description="Scytalone dehydratase-like protein Arp1 N-terminal" evidence="2">
    <location>
        <begin position="25"/>
        <end position="119"/>
    </location>
</feature>
<dbReference type="PANTHER" id="PTHR46310:SF7">
    <property type="entry name" value="AMIDASE 1"/>
    <property type="match status" value="1"/>
</dbReference>
<sequence>MYIGIFIDYRFQRVCDAHSRPLDRPQPVVLVSTSDTRLESEEVLERIRRFKEEDDVFNDGFLSDILLIAGNHSSNHTRLLTGLLGDVFVNGKQWHLGAVYSLATSDSHTNVPSGPYFVCGNEVFQAWKLYVDESSCFQTTVLPTGSPYRFKNLDSIGPNGTGMSVAVPSRMYARPSAAKPLAGVRVGIKDNFKLAGTKSSLGNRSFLATYNEDNETAAFIKTLINLGAVIIGKTKMAAFASGEKPCDWFDFQCPFNPRGDAHLEPGASSTGSATATAAYNWMDICIGTDTTGSVREPAARCGVYGIRCSTDAWGPKTGLYPCLDTVGYFSRSLEGLQYFSRHALASTIKEFKTFPRSILYPTDFFPQSDKVQQGLRDNFVNILEDFLGVKKTSFSIADRWAANPPEEAEGKSLAEFASKSGYTPFYYDIYHEYDVFRDDHFKKFGTRAYVSPSMQWRWDRGAEVTTPEAEKSHRELTVLQAWFVREILRPDEASGSTAILVLPVGPEKPDYRDVFILPAPRVGIDALGLAAFLRLPQLVIPIGQVEYDSRVSGRRESFPFSCSVAGAHGSDLMLIGLAMQALRSAKFPTDVGTGRYVFAH</sequence>
<dbReference type="AlphaFoldDB" id="A0A9P8UVS9"/>
<dbReference type="Pfam" id="PF26053">
    <property type="entry name" value="DUF8016"/>
    <property type="match status" value="1"/>
</dbReference>
<accession>A0A9P8UVS9</accession>
<evidence type="ECO:0000313" key="4">
    <source>
        <dbReference type="Proteomes" id="UP000758603"/>
    </source>
</evidence>
<dbReference type="Proteomes" id="UP000758603">
    <property type="component" value="Unassembled WGS sequence"/>
</dbReference>
<proteinExistence type="predicted"/>
<dbReference type="Gene3D" id="3.90.1300.10">
    <property type="entry name" value="Amidase signature (AS) domain"/>
    <property type="match status" value="1"/>
</dbReference>
<comment type="caution">
    <text evidence="3">The sequence shown here is derived from an EMBL/GenBank/DDBJ whole genome shotgun (WGS) entry which is preliminary data.</text>
</comment>
<dbReference type="InterPro" id="IPR036928">
    <property type="entry name" value="AS_sf"/>
</dbReference>
<evidence type="ECO:0000259" key="2">
    <source>
        <dbReference type="Pfam" id="PF26053"/>
    </source>
</evidence>
<evidence type="ECO:0000259" key="1">
    <source>
        <dbReference type="Pfam" id="PF01425"/>
    </source>
</evidence>
<dbReference type="InterPro" id="IPR058329">
    <property type="entry name" value="Arp1_N"/>
</dbReference>
<name>A0A9P8UVS9_9PEZI</name>
<dbReference type="PANTHER" id="PTHR46310">
    <property type="entry name" value="AMIDASE 1"/>
    <property type="match status" value="1"/>
</dbReference>
<keyword evidence="4" id="KW-1185">Reference proteome</keyword>